<dbReference type="Pfam" id="PF08522">
    <property type="entry name" value="BT_3987-like_N"/>
    <property type="match status" value="1"/>
</dbReference>
<dbReference type="AlphaFoldDB" id="A0A9X1PF70"/>
<dbReference type="PROSITE" id="PS51257">
    <property type="entry name" value="PROKAR_LIPOPROTEIN"/>
    <property type="match status" value="1"/>
</dbReference>
<evidence type="ECO:0000259" key="1">
    <source>
        <dbReference type="Pfam" id="PF08522"/>
    </source>
</evidence>
<protein>
    <submittedName>
        <fullName evidence="3">DUF1735 domain-containing protein</fullName>
    </submittedName>
</protein>
<accession>A0A9X1PF70</accession>
<dbReference type="InterPro" id="IPR025371">
    <property type="entry name" value="BT_3044-like_C"/>
</dbReference>
<reference evidence="3" key="1">
    <citation type="submission" date="2021-12" db="EMBL/GenBank/DDBJ databases">
        <title>Novel species in genus Dyadobacter.</title>
        <authorList>
            <person name="Ma C."/>
        </authorList>
    </citation>
    <scope>NUCLEOTIDE SEQUENCE</scope>
    <source>
        <strain evidence="3">CY399</strain>
    </source>
</reference>
<organism evidence="3 4">
    <name type="scientific">Dyadobacter fanqingshengii</name>
    <dbReference type="NCBI Taxonomy" id="2906443"/>
    <lineage>
        <taxon>Bacteria</taxon>
        <taxon>Pseudomonadati</taxon>
        <taxon>Bacteroidota</taxon>
        <taxon>Cytophagia</taxon>
        <taxon>Cytophagales</taxon>
        <taxon>Spirosomataceae</taxon>
        <taxon>Dyadobacter</taxon>
    </lineage>
</organism>
<dbReference type="Gene3D" id="2.60.40.1740">
    <property type="entry name" value="hypothetical protein (bacova_03559)"/>
    <property type="match status" value="1"/>
</dbReference>
<feature type="domain" description="BT-3044-like C-terminal" evidence="2">
    <location>
        <begin position="165"/>
        <end position="295"/>
    </location>
</feature>
<name>A0A9X1PF70_9BACT</name>
<evidence type="ECO:0000259" key="2">
    <source>
        <dbReference type="Pfam" id="PF14274"/>
    </source>
</evidence>
<keyword evidence="4" id="KW-1185">Reference proteome</keyword>
<dbReference type="EMBL" id="JAJTTA010000006">
    <property type="protein sequence ID" value="MCF0043442.1"/>
    <property type="molecule type" value="Genomic_DNA"/>
</dbReference>
<dbReference type="Proteomes" id="UP001139700">
    <property type="component" value="Unassembled WGS sequence"/>
</dbReference>
<gene>
    <name evidence="3" type="ORF">LXM24_25275</name>
</gene>
<evidence type="ECO:0000313" key="4">
    <source>
        <dbReference type="Proteomes" id="UP001139700"/>
    </source>
</evidence>
<dbReference type="RefSeq" id="WP_234616190.1">
    <property type="nucleotide sequence ID" value="NZ_CP098806.1"/>
</dbReference>
<comment type="caution">
    <text evidence="3">The sequence shown here is derived from an EMBL/GenBank/DDBJ whole genome shotgun (WGS) entry which is preliminary data.</text>
</comment>
<sequence length="301" mass="32314">MNYSIKIAGLFLFGVAMTSCLKDDISLDPDKSTNVVEFKNPSSFASPSGSTYSLYSQSFDLADEADYPVTVSYSGADVAPEDITVTLGVDTAAVTQYNTEQEEEFDAITPDLYTIPATVVIPKGQRRAEVVIKLKPSKFDFAKNYVLPIQIKSVSSGIVSGNFGTILLGVKAKNIYDATYAATGYVYHPTAPRAVAKNKPLVTVSPTTVSVELGDLGGSGYNANLTVDPKTNKVTITPAAGAAGAPYTQFDKELPAPYKAAWTGAPKANNTYDPATKTFYLRYGYMGANGWRVTEEILVRK</sequence>
<dbReference type="InterPro" id="IPR013728">
    <property type="entry name" value="BT_3987-like_N"/>
</dbReference>
<dbReference type="Pfam" id="PF14274">
    <property type="entry name" value="BT_3044-like_C"/>
    <property type="match status" value="1"/>
</dbReference>
<proteinExistence type="predicted"/>
<evidence type="ECO:0000313" key="3">
    <source>
        <dbReference type="EMBL" id="MCF0043442.1"/>
    </source>
</evidence>
<feature type="domain" description="BT-3987-like N-terminal" evidence="1">
    <location>
        <begin position="50"/>
        <end position="156"/>
    </location>
</feature>